<feature type="domain" description="SGNH hydrolase-type esterase" evidence="1">
    <location>
        <begin position="2"/>
        <end position="122"/>
    </location>
</feature>
<dbReference type="Proteomes" id="UP000238413">
    <property type="component" value="Chromosome"/>
</dbReference>
<dbReference type="SUPFAM" id="SSF52266">
    <property type="entry name" value="SGNH hydrolase"/>
    <property type="match status" value="1"/>
</dbReference>
<keyword evidence="3" id="KW-1185">Reference proteome</keyword>
<name>A0ABN5HWM3_9ACTN</name>
<protein>
    <submittedName>
        <fullName evidence="2">SGNH/GDSL hydrolase family protein</fullName>
    </submittedName>
</protein>
<evidence type="ECO:0000313" key="3">
    <source>
        <dbReference type="Proteomes" id="UP000238413"/>
    </source>
</evidence>
<dbReference type="Pfam" id="PF13472">
    <property type="entry name" value="Lipase_GDSL_2"/>
    <property type="match status" value="1"/>
</dbReference>
<dbReference type="InterPro" id="IPR013830">
    <property type="entry name" value="SGNH_hydro"/>
</dbReference>
<accession>A0ABN5HWM3</accession>
<reference evidence="2 3" key="1">
    <citation type="submission" date="2018-02" db="EMBL/GenBank/DDBJ databases">
        <title>Complete genome sequence of Streptomyces dengpaensis, the producer of angucyclines.</title>
        <authorList>
            <person name="Yumei L."/>
        </authorList>
    </citation>
    <scope>NUCLEOTIDE SEQUENCE [LARGE SCALE GENOMIC DNA]</scope>
    <source>
        <strain evidence="2 3">XZHG99</strain>
    </source>
</reference>
<dbReference type="Gene3D" id="3.40.50.1110">
    <property type="entry name" value="SGNH hydrolase"/>
    <property type="match status" value="1"/>
</dbReference>
<organism evidence="2 3">
    <name type="scientific">Streptomyces dengpaensis</name>
    <dbReference type="NCBI Taxonomy" id="2049881"/>
    <lineage>
        <taxon>Bacteria</taxon>
        <taxon>Bacillati</taxon>
        <taxon>Actinomycetota</taxon>
        <taxon>Actinomycetes</taxon>
        <taxon>Kitasatosporales</taxon>
        <taxon>Streptomycetaceae</taxon>
        <taxon>Streptomyces</taxon>
    </lineage>
</organism>
<evidence type="ECO:0000259" key="1">
    <source>
        <dbReference type="Pfam" id="PF13472"/>
    </source>
</evidence>
<dbReference type="GO" id="GO:0016787">
    <property type="term" value="F:hydrolase activity"/>
    <property type="evidence" value="ECO:0007669"/>
    <property type="project" value="UniProtKB-KW"/>
</dbReference>
<proteinExistence type="predicted"/>
<sequence>MVFLGCGINDVWRRFQNRLSEAVDLEEYTRHITTMLEQLTGYSRQVIVVSETPFGPIEDPGIVTAMNIELARCNEAARKAAAAHGALLLDVWTPFTAVARHLPADDQAGRVWSDGVHLTELGDTVLLQHAERLLAEHRIVEMLLDYRLLERDCAQTVYGPIFARYRPTTSCPP</sequence>
<dbReference type="EMBL" id="CP026652">
    <property type="protein sequence ID" value="AVH55556.1"/>
    <property type="molecule type" value="Genomic_DNA"/>
</dbReference>
<dbReference type="InterPro" id="IPR036514">
    <property type="entry name" value="SGNH_hydro_sf"/>
</dbReference>
<gene>
    <name evidence="2" type="ORF">C4B68_06940</name>
</gene>
<keyword evidence="2" id="KW-0378">Hydrolase</keyword>
<evidence type="ECO:0000313" key="2">
    <source>
        <dbReference type="EMBL" id="AVH55556.1"/>
    </source>
</evidence>